<organism evidence="1 2">
    <name type="scientific">Sphingomonas aerophila</name>
    <dbReference type="NCBI Taxonomy" id="1344948"/>
    <lineage>
        <taxon>Bacteria</taxon>
        <taxon>Pseudomonadati</taxon>
        <taxon>Pseudomonadota</taxon>
        <taxon>Alphaproteobacteria</taxon>
        <taxon>Sphingomonadales</taxon>
        <taxon>Sphingomonadaceae</taxon>
        <taxon>Sphingomonas</taxon>
    </lineage>
</organism>
<dbReference type="Proteomes" id="UP000546200">
    <property type="component" value="Unassembled WGS sequence"/>
</dbReference>
<evidence type="ECO:0000313" key="2">
    <source>
        <dbReference type="Proteomes" id="UP000546200"/>
    </source>
</evidence>
<name>A0A7W9BH38_9SPHN</name>
<protein>
    <submittedName>
        <fullName evidence="1">Uncharacterized protein</fullName>
    </submittedName>
</protein>
<gene>
    <name evidence="1" type="ORF">FHS94_003906</name>
</gene>
<dbReference type="AlphaFoldDB" id="A0A7W9BH38"/>
<proteinExistence type="predicted"/>
<sequence length="77" mass="8651">MELHGSILENLHNALASARRLRGHPVYQDTLTYWRDLVQEARRLRQDPACTQSEAIGAAIASLEGELAERNNSRHAT</sequence>
<accession>A0A7W9BH38</accession>
<comment type="caution">
    <text evidence="1">The sequence shown here is derived from an EMBL/GenBank/DDBJ whole genome shotgun (WGS) entry which is preliminary data.</text>
</comment>
<evidence type="ECO:0000313" key="1">
    <source>
        <dbReference type="EMBL" id="MBB5717032.1"/>
    </source>
</evidence>
<dbReference type="RefSeq" id="WP_221234905.1">
    <property type="nucleotide sequence ID" value="NZ_JACIJK010000021.1"/>
</dbReference>
<reference evidence="1 2" key="1">
    <citation type="submission" date="2020-08" db="EMBL/GenBank/DDBJ databases">
        <title>Genomic Encyclopedia of Type Strains, Phase IV (KMG-IV): sequencing the most valuable type-strain genomes for metagenomic binning, comparative biology and taxonomic classification.</title>
        <authorList>
            <person name="Goeker M."/>
        </authorList>
    </citation>
    <scope>NUCLEOTIDE SEQUENCE [LARGE SCALE GENOMIC DNA]</scope>
    <source>
        <strain evidence="1 2">DSM 100044</strain>
    </source>
</reference>
<dbReference type="EMBL" id="JACIJK010000021">
    <property type="protein sequence ID" value="MBB5717032.1"/>
    <property type="molecule type" value="Genomic_DNA"/>
</dbReference>
<keyword evidence="2" id="KW-1185">Reference proteome</keyword>